<name>A0A5C1Q7I4_9SPIO</name>
<dbReference type="InterPro" id="IPR050250">
    <property type="entry name" value="Macrolide_Exporter_MacB"/>
</dbReference>
<evidence type="ECO:0000256" key="5">
    <source>
        <dbReference type="ARBA" id="ARBA00023136"/>
    </source>
</evidence>
<evidence type="ECO:0000259" key="9">
    <source>
        <dbReference type="Pfam" id="PF12704"/>
    </source>
</evidence>
<dbReference type="KEGG" id="sper:EW093_01285"/>
<dbReference type="Proteomes" id="UP000323824">
    <property type="component" value="Chromosome"/>
</dbReference>
<evidence type="ECO:0000256" key="7">
    <source>
        <dbReference type="SAM" id="Phobius"/>
    </source>
</evidence>
<keyword evidence="11" id="KW-1185">Reference proteome</keyword>
<feature type="transmembrane region" description="Helical" evidence="7">
    <location>
        <begin position="346"/>
        <end position="376"/>
    </location>
</feature>
<dbReference type="OrthoDB" id="367600at2"/>
<feature type="transmembrane region" description="Helical" evidence="7">
    <location>
        <begin position="396"/>
        <end position="415"/>
    </location>
</feature>
<dbReference type="RefSeq" id="WP_149566650.1">
    <property type="nucleotide sequence ID" value="NZ_CP035807.1"/>
</dbReference>
<comment type="subcellular location">
    <subcellularLocation>
        <location evidence="1">Cell membrane</location>
        <topology evidence="1">Multi-pass membrane protein</topology>
    </subcellularLocation>
</comment>
<evidence type="ECO:0000256" key="3">
    <source>
        <dbReference type="ARBA" id="ARBA00022692"/>
    </source>
</evidence>
<evidence type="ECO:0000256" key="1">
    <source>
        <dbReference type="ARBA" id="ARBA00004651"/>
    </source>
</evidence>
<evidence type="ECO:0000313" key="11">
    <source>
        <dbReference type="Proteomes" id="UP000323824"/>
    </source>
</evidence>
<protein>
    <submittedName>
        <fullName evidence="10">ABC transporter permease</fullName>
    </submittedName>
</protein>
<sequence length="432" mass="46681">MKKLITMLLRHWTKTPVKISLTILAVALGTGILILSFSAGSIIENEINSIMSSDGIVLQVANGEWGDDGQIEQERPTQWDRTIVEKLVSDSSTVTNAALILNMPIDYLTINGISYQVRNSLGTDTSYLNVYSLDIVAGLEMTDEDYNTGLKKVWISEETAETLFGSADNALGQKISPPAFRRGRDQDDYAVSYYSVEGVYETPSEVARRAYSIADVIFPVTSMMPSNSGGKNMLDFMAGNLVIKSESTSIEKVTADINNVVATNYGDDINVTVWEGNPRGESTYMEELRQTVSIFSISVKILGIVLLLTSSLGIFSIMVVEALGRRREIAIERALGASRIQVIKEFWLWSVMLSFVGAIIGIILSVALSSTVLGTMSPLISELTGASIVNTSVKPFAVLSGVGLALMCGGLLGVLPSFSAVKGDISDVLREA</sequence>
<dbReference type="InterPro" id="IPR003838">
    <property type="entry name" value="ABC3_permease_C"/>
</dbReference>
<proteinExistence type="inferred from homology"/>
<evidence type="ECO:0000259" key="8">
    <source>
        <dbReference type="Pfam" id="PF02687"/>
    </source>
</evidence>
<dbReference type="GO" id="GO:0005886">
    <property type="term" value="C:plasma membrane"/>
    <property type="evidence" value="ECO:0007669"/>
    <property type="project" value="UniProtKB-SubCell"/>
</dbReference>
<comment type="similarity">
    <text evidence="6">Belongs to the ABC-4 integral membrane protein family.</text>
</comment>
<reference evidence="10 11" key="2">
    <citation type="submission" date="2019-09" db="EMBL/GenBank/DDBJ databases">
        <title>Complete Genome Sequence and Methylome Analysis of free living Spirochaetas.</title>
        <authorList>
            <person name="Leshcheva N."/>
            <person name="Mikheeva N."/>
        </authorList>
    </citation>
    <scope>NUCLEOTIDE SEQUENCE [LARGE SCALE GENOMIC DNA]</scope>
    <source>
        <strain evidence="10 11">P</strain>
    </source>
</reference>
<keyword evidence="2" id="KW-1003">Cell membrane</keyword>
<evidence type="ECO:0000256" key="2">
    <source>
        <dbReference type="ARBA" id="ARBA00022475"/>
    </source>
</evidence>
<dbReference type="PANTHER" id="PTHR30572:SF4">
    <property type="entry name" value="ABC TRANSPORTER PERMEASE YTRF"/>
    <property type="match status" value="1"/>
</dbReference>
<dbReference type="PANTHER" id="PTHR30572">
    <property type="entry name" value="MEMBRANE COMPONENT OF TRANSPORTER-RELATED"/>
    <property type="match status" value="1"/>
</dbReference>
<feature type="domain" description="ABC3 transporter permease C-terminal" evidence="8">
    <location>
        <begin position="301"/>
        <end position="423"/>
    </location>
</feature>
<feature type="transmembrane region" description="Helical" evidence="7">
    <location>
        <begin position="21"/>
        <end position="43"/>
    </location>
</feature>
<accession>A0A5C1Q7I4</accession>
<evidence type="ECO:0000256" key="6">
    <source>
        <dbReference type="ARBA" id="ARBA00038076"/>
    </source>
</evidence>
<feature type="domain" description="MacB-like periplasmic core" evidence="9">
    <location>
        <begin position="21"/>
        <end position="259"/>
    </location>
</feature>
<reference evidence="10 11" key="1">
    <citation type="submission" date="2019-02" db="EMBL/GenBank/DDBJ databases">
        <authorList>
            <person name="Fomenkov A."/>
            <person name="Dubinina G."/>
            <person name="Grabovich M."/>
            <person name="Vincze T."/>
            <person name="Roberts R.J."/>
        </authorList>
    </citation>
    <scope>NUCLEOTIDE SEQUENCE [LARGE SCALE GENOMIC DNA]</scope>
    <source>
        <strain evidence="10 11">P</strain>
    </source>
</reference>
<evidence type="ECO:0000313" key="10">
    <source>
        <dbReference type="EMBL" id="QEN03391.1"/>
    </source>
</evidence>
<dbReference type="AlphaFoldDB" id="A0A5C1Q7I4"/>
<dbReference type="InterPro" id="IPR025857">
    <property type="entry name" value="MacB_PCD"/>
</dbReference>
<keyword evidence="3 7" id="KW-0812">Transmembrane</keyword>
<evidence type="ECO:0000256" key="4">
    <source>
        <dbReference type="ARBA" id="ARBA00022989"/>
    </source>
</evidence>
<gene>
    <name evidence="10" type="ORF">EW093_01285</name>
</gene>
<dbReference type="EMBL" id="CP035807">
    <property type="protein sequence ID" value="QEN03391.1"/>
    <property type="molecule type" value="Genomic_DNA"/>
</dbReference>
<feature type="transmembrane region" description="Helical" evidence="7">
    <location>
        <begin position="301"/>
        <end position="325"/>
    </location>
</feature>
<keyword evidence="5 7" id="KW-0472">Membrane</keyword>
<dbReference type="GO" id="GO:0022857">
    <property type="term" value="F:transmembrane transporter activity"/>
    <property type="evidence" value="ECO:0007669"/>
    <property type="project" value="TreeGrafter"/>
</dbReference>
<dbReference type="Pfam" id="PF12704">
    <property type="entry name" value="MacB_PCD"/>
    <property type="match status" value="1"/>
</dbReference>
<organism evidence="10 11">
    <name type="scientific">Thiospirochaeta perfilievii</name>
    <dbReference type="NCBI Taxonomy" id="252967"/>
    <lineage>
        <taxon>Bacteria</taxon>
        <taxon>Pseudomonadati</taxon>
        <taxon>Spirochaetota</taxon>
        <taxon>Spirochaetia</taxon>
        <taxon>Spirochaetales</taxon>
        <taxon>Spirochaetaceae</taxon>
        <taxon>Thiospirochaeta</taxon>
    </lineage>
</organism>
<dbReference type="Pfam" id="PF02687">
    <property type="entry name" value="FtsX"/>
    <property type="match status" value="1"/>
</dbReference>
<keyword evidence="4 7" id="KW-1133">Transmembrane helix</keyword>